<gene>
    <name evidence="2" type="ORF">AELLOGFF_04262</name>
</gene>
<dbReference type="PANTHER" id="PTHR36151">
    <property type="entry name" value="BLR2777 PROTEIN"/>
    <property type="match status" value="1"/>
</dbReference>
<feature type="domain" description="ER-bound oxygenase mpaB/mpaB'/Rubber oxygenase catalytic" evidence="1">
    <location>
        <begin position="42"/>
        <end position="261"/>
    </location>
</feature>
<organism evidence="2 3">
    <name type="scientific">Mycolicibacterium vanbaalenii</name>
    <name type="common">Mycobacterium vanbaalenii</name>
    <dbReference type="NCBI Taxonomy" id="110539"/>
    <lineage>
        <taxon>Bacteria</taxon>
        <taxon>Bacillati</taxon>
        <taxon>Actinomycetota</taxon>
        <taxon>Actinomycetes</taxon>
        <taxon>Mycobacteriales</taxon>
        <taxon>Mycobacteriaceae</taxon>
        <taxon>Mycolicibacterium</taxon>
    </lineage>
</organism>
<dbReference type="Pfam" id="PF09995">
    <property type="entry name" value="MPAB_Lcp_cat"/>
    <property type="match status" value="1"/>
</dbReference>
<name>A0A5S9QQ85_MYCVN</name>
<dbReference type="InterPro" id="IPR018713">
    <property type="entry name" value="MPAB/Lcp_cat_dom"/>
</dbReference>
<keyword evidence="3" id="KW-1185">Reference proteome</keyword>
<sequence length="302" mass="32979">MHPLRSRIIGDFERQAGRHDDPAVYGGPPGDPGLIGPGSVSWEVHADLAAVSQAGLAAIVLEVLHPSVVAGVEDLSDFRSDPFRRARATLGYVLATTFGNTSAATALIEHVRHVHSFVNGTRPDGIAYRALDPELIAWVHTCIPWMIMRTFERTNRVLSPEERDRYLREQATIGRMGGGAAVPASVAELEEFVAQVRPKLAVTAQTRAFLDFLVASPFLSDLPGSVQRPAGRFAVHAGMIRAPRWARELIGYDRPAALTRSLYEPVLQLDARLHRWAFGTPRYVSLARARVAGASALEVLAR</sequence>
<dbReference type="EMBL" id="CACSIP010000018">
    <property type="protein sequence ID" value="CAA0120743.1"/>
    <property type="molecule type" value="Genomic_DNA"/>
</dbReference>
<dbReference type="AlphaFoldDB" id="A0A5S9QQ85"/>
<proteinExistence type="predicted"/>
<evidence type="ECO:0000313" key="2">
    <source>
        <dbReference type="EMBL" id="CAA0120743.1"/>
    </source>
</evidence>
<dbReference type="OrthoDB" id="108890at2"/>
<reference evidence="2 3" key="1">
    <citation type="submission" date="2019-11" db="EMBL/GenBank/DDBJ databases">
        <authorList>
            <person name="Holert J."/>
        </authorList>
    </citation>
    <scope>NUCLEOTIDE SEQUENCE [LARGE SCALE GENOMIC DNA]</scope>
    <source>
        <strain evidence="2">BC8_1</strain>
    </source>
</reference>
<protein>
    <recommendedName>
        <fullName evidence="1">ER-bound oxygenase mpaB/mpaB'/Rubber oxygenase catalytic domain-containing protein</fullName>
    </recommendedName>
</protein>
<accession>A0A5S9QQ85</accession>
<evidence type="ECO:0000259" key="1">
    <source>
        <dbReference type="Pfam" id="PF09995"/>
    </source>
</evidence>
<dbReference type="RefSeq" id="WP_159230875.1">
    <property type="nucleotide sequence ID" value="NZ_CACSIP010000018.1"/>
</dbReference>
<dbReference type="GO" id="GO:0016491">
    <property type="term" value="F:oxidoreductase activity"/>
    <property type="evidence" value="ECO:0007669"/>
    <property type="project" value="InterPro"/>
</dbReference>
<evidence type="ECO:0000313" key="3">
    <source>
        <dbReference type="Proteomes" id="UP000430146"/>
    </source>
</evidence>
<dbReference type="PANTHER" id="PTHR36151:SF3">
    <property type="entry name" value="ER-BOUND OXYGENASE MPAB_MPAB'_RUBBER OXYGENASE CATALYTIC DOMAIN-CONTAINING PROTEIN"/>
    <property type="match status" value="1"/>
</dbReference>
<dbReference type="Proteomes" id="UP000430146">
    <property type="component" value="Unassembled WGS sequence"/>
</dbReference>